<feature type="region of interest" description="Disordered" evidence="3">
    <location>
        <begin position="1"/>
        <end position="23"/>
    </location>
</feature>
<evidence type="ECO:0000256" key="3">
    <source>
        <dbReference type="SAM" id="MobiDB-lite"/>
    </source>
</evidence>
<evidence type="ECO:0000259" key="4">
    <source>
        <dbReference type="Pfam" id="PF04967"/>
    </source>
</evidence>
<gene>
    <name evidence="5" type="ORF">C449_07340</name>
</gene>
<organism evidence="5 6">
    <name type="scientific">Halococcus saccharolyticus DSM 5350</name>
    <dbReference type="NCBI Taxonomy" id="1227455"/>
    <lineage>
        <taxon>Archaea</taxon>
        <taxon>Methanobacteriati</taxon>
        <taxon>Methanobacteriota</taxon>
        <taxon>Stenosarchaea group</taxon>
        <taxon>Halobacteria</taxon>
        <taxon>Halobacteriales</taxon>
        <taxon>Halococcaceae</taxon>
        <taxon>Halococcus</taxon>
    </lineage>
</organism>
<dbReference type="AlphaFoldDB" id="M0ML04"/>
<dbReference type="EMBL" id="AOMD01000018">
    <property type="protein sequence ID" value="EMA45419.1"/>
    <property type="molecule type" value="Genomic_DNA"/>
</dbReference>
<name>M0ML04_9EURY</name>
<protein>
    <submittedName>
        <fullName evidence="5">Bacterio-opsin activator HTH domain-containing protein</fullName>
    </submittedName>
</protein>
<dbReference type="STRING" id="1227455.C449_07340"/>
<keyword evidence="2" id="KW-0804">Transcription</keyword>
<dbReference type="InterPro" id="IPR007050">
    <property type="entry name" value="HTH_bacterioopsin"/>
</dbReference>
<keyword evidence="1" id="KW-0805">Transcription regulation</keyword>
<feature type="domain" description="HTH bat-type" evidence="4">
    <location>
        <begin position="26"/>
        <end position="60"/>
    </location>
</feature>
<sequence>MKAVSGSESADDRRDSFEEPVDQRLQGFYEIPREIDMEGLAAEFDISDQSVSERLRRGHRNFVRNGLGWGSLGDEDSTD</sequence>
<dbReference type="Proteomes" id="UP000011669">
    <property type="component" value="Unassembled WGS sequence"/>
</dbReference>
<dbReference type="Pfam" id="PF04967">
    <property type="entry name" value="HTH_10"/>
    <property type="match status" value="1"/>
</dbReference>
<dbReference type="PATRIC" id="fig|1227455.4.peg.1499"/>
<accession>M0ML04</accession>
<evidence type="ECO:0000256" key="2">
    <source>
        <dbReference type="ARBA" id="ARBA00023163"/>
    </source>
</evidence>
<evidence type="ECO:0000256" key="1">
    <source>
        <dbReference type="ARBA" id="ARBA00023015"/>
    </source>
</evidence>
<comment type="caution">
    <text evidence="5">The sequence shown here is derived from an EMBL/GenBank/DDBJ whole genome shotgun (WGS) entry which is preliminary data.</text>
</comment>
<reference evidence="5 6" key="1">
    <citation type="journal article" date="2014" name="PLoS Genet.">
        <title>Phylogenetically driven sequencing of extremely halophilic archaea reveals strategies for static and dynamic osmo-response.</title>
        <authorList>
            <person name="Becker E.A."/>
            <person name="Seitzer P.M."/>
            <person name="Tritt A."/>
            <person name="Larsen D."/>
            <person name="Krusor M."/>
            <person name="Yao A.I."/>
            <person name="Wu D."/>
            <person name="Madern D."/>
            <person name="Eisen J.A."/>
            <person name="Darling A.E."/>
            <person name="Facciotti M.T."/>
        </authorList>
    </citation>
    <scope>NUCLEOTIDE SEQUENCE [LARGE SCALE GENOMIC DNA]</scope>
    <source>
        <strain evidence="5 6">DSM 5350</strain>
    </source>
</reference>
<proteinExistence type="predicted"/>
<keyword evidence="6" id="KW-1185">Reference proteome</keyword>
<evidence type="ECO:0000313" key="5">
    <source>
        <dbReference type="EMBL" id="EMA45419.1"/>
    </source>
</evidence>
<evidence type="ECO:0000313" key="6">
    <source>
        <dbReference type="Proteomes" id="UP000011669"/>
    </source>
</evidence>
<dbReference type="InParanoid" id="M0ML04"/>